<protein>
    <submittedName>
        <fullName evidence="1">Uncharacterized protein</fullName>
    </submittedName>
</protein>
<dbReference type="AlphaFoldDB" id="A0A5J4U1M6"/>
<sequence>MTSSLEALQFQISVNNVFKQMNKNQNLLRPLASLTNFKLGTQFSKKIDKQRLEVRHWSRECLNWIRLHLDEQIQAGIINVGYGKVICISFGIAEGICEEQEEDIYRG</sequence>
<feature type="non-terminal residue" evidence="1">
    <location>
        <position position="107"/>
    </location>
</feature>
<name>A0A5J4U1M6_9EUKA</name>
<dbReference type="Proteomes" id="UP000324800">
    <property type="component" value="Unassembled WGS sequence"/>
</dbReference>
<dbReference type="EMBL" id="SNRW01021861">
    <property type="protein sequence ID" value="KAA6364284.1"/>
    <property type="molecule type" value="Genomic_DNA"/>
</dbReference>
<reference evidence="1 2" key="1">
    <citation type="submission" date="2019-03" db="EMBL/GenBank/DDBJ databases">
        <title>Single cell metagenomics reveals metabolic interactions within the superorganism composed of flagellate Streblomastix strix and complex community of Bacteroidetes bacteria on its surface.</title>
        <authorList>
            <person name="Treitli S.C."/>
            <person name="Kolisko M."/>
            <person name="Husnik F."/>
            <person name="Keeling P."/>
            <person name="Hampl V."/>
        </authorList>
    </citation>
    <scope>NUCLEOTIDE SEQUENCE [LARGE SCALE GENOMIC DNA]</scope>
    <source>
        <strain evidence="1">ST1C</strain>
    </source>
</reference>
<organism evidence="1 2">
    <name type="scientific">Streblomastix strix</name>
    <dbReference type="NCBI Taxonomy" id="222440"/>
    <lineage>
        <taxon>Eukaryota</taxon>
        <taxon>Metamonada</taxon>
        <taxon>Preaxostyla</taxon>
        <taxon>Oxymonadida</taxon>
        <taxon>Streblomastigidae</taxon>
        <taxon>Streblomastix</taxon>
    </lineage>
</organism>
<evidence type="ECO:0000313" key="2">
    <source>
        <dbReference type="Proteomes" id="UP000324800"/>
    </source>
</evidence>
<accession>A0A5J4U1M6</accession>
<comment type="caution">
    <text evidence="1">The sequence shown here is derived from an EMBL/GenBank/DDBJ whole genome shotgun (WGS) entry which is preliminary data.</text>
</comment>
<gene>
    <name evidence="1" type="ORF">EZS28_040189</name>
</gene>
<proteinExistence type="predicted"/>
<evidence type="ECO:0000313" key="1">
    <source>
        <dbReference type="EMBL" id="KAA6364284.1"/>
    </source>
</evidence>